<dbReference type="RefSeq" id="XP_024325596.1">
    <property type="nucleotide sequence ID" value="XM_024466515.1"/>
</dbReference>
<dbReference type="GeneID" id="36285939"/>
<dbReference type="EMBL" id="KV441392">
    <property type="protein sequence ID" value="OAF60314.1"/>
    <property type="molecule type" value="Genomic_DNA"/>
</dbReference>
<dbReference type="AlphaFoldDB" id="A0A177AGM3"/>
<proteinExistence type="predicted"/>
<sequence>MDMDDNAPAINFNWSLNFIPAVGEQHTGAEHHEAASVLFSQAVAVELVTVELVAVGVKMPRNGT</sequence>
<name>A0A177AGM3_9PEZI</name>
<organism evidence="1">
    <name type="scientific">Pseudogymnoascus destructans</name>
    <dbReference type="NCBI Taxonomy" id="655981"/>
    <lineage>
        <taxon>Eukaryota</taxon>
        <taxon>Fungi</taxon>
        <taxon>Dikarya</taxon>
        <taxon>Ascomycota</taxon>
        <taxon>Pezizomycotina</taxon>
        <taxon>Leotiomycetes</taxon>
        <taxon>Thelebolales</taxon>
        <taxon>Thelebolaceae</taxon>
        <taxon>Pseudogymnoascus</taxon>
    </lineage>
</organism>
<gene>
    <name evidence="1" type="ORF">VC83_02861</name>
</gene>
<evidence type="ECO:0000313" key="1">
    <source>
        <dbReference type="EMBL" id="OAF60314.1"/>
    </source>
</evidence>
<dbReference type="Proteomes" id="UP000077154">
    <property type="component" value="Unassembled WGS sequence"/>
</dbReference>
<reference evidence="1" key="1">
    <citation type="submission" date="2016-03" db="EMBL/GenBank/DDBJ databases">
        <title>Updated assembly of Pseudogymnoascus destructans, the fungus causing white-nose syndrome of bats.</title>
        <authorList>
            <person name="Palmer J.M."/>
            <person name="Drees K.P."/>
            <person name="Foster J.T."/>
            <person name="Lindner D.L."/>
        </authorList>
    </citation>
    <scope>NUCLEOTIDE SEQUENCE [LARGE SCALE GENOMIC DNA]</scope>
    <source>
        <strain evidence="1">20631-21</strain>
    </source>
</reference>
<protein>
    <submittedName>
        <fullName evidence="1">Uncharacterized protein</fullName>
    </submittedName>
</protein>
<accession>A0A177AGM3</accession>